<gene>
    <name evidence="1" type="ORF">HMPREF3180_00151</name>
</gene>
<proteinExistence type="predicted"/>
<dbReference type="AlphaFoldDB" id="A0A134AQZ3"/>
<evidence type="ECO:0000313" key="1">
    <source>
        <dbReference type="EMBL" id="KXB70114.1"/>
    </source>
</evidence>
<evidence type="ECO:0000313" key="2">
    <source>
        <dbReference type="Proteomes" id="UP000070483"/>
    </source>
</evidence>
<comment type="caution">
    <text evidence="1">The sequence shown here is derived from an EMBL/GenBank/DDBJ whole genome shotgun (WGS) entry which is preliminary data.</text>
</comment>
<sequence length="69" mass="8040">MVKMVNNKLKGKLKEYSFNYNNFSKVMGLSKTAFTNKINGKGFKDKEIARMKKIFNLTNDEVVEIFINE</sequence>
<dbReference type="STRING" id="157687.HMPREF3180_00151"/>
<dbReference type="EMBL" id="LSDD01000006">
    <property type="protein sequence ID" value="KXB70114.1"/>
    <property type="molecule type" value="Genomic_DNA"/>
</dbReference>
<keyword evidence="2" id="KW-1185">Reference proteome</keyword>
<dbReference type="Pfam" id="PF05339">
    <property type="entry name" value="DUF739"/>
    <property type="match status" value="1"/>
</dbReference>
<reference evidence="2" key="1">
    <citation type="submission" date="2016-01" db="EMBL/GenBank/DDBJ databases">
        <authorList>
            <person name="Mitreva M."/>
            <person name="Pepin K.H."/>
            <person name="Mihindukulasuriya K.A."/>
            <person name="Fulton R."/>
            <person name="Fronick C."/>
            <person name="O'Laughlin M."/>
            <person name="Miner T."/>
            <person name="Herter B."/>
            <person name="Rosa B.A."/>
            <person name="Cordes M."/>
            <person name="Tomlinson C."/>
            <person name="Wollam A."/>
            <person name="Palsikar V.B."/>
            <person name="Mardis E.R."/>
            <person name="Wilson R.K."/>
        </authorList>
    </citation>
    <scope>NUCLEOTIDE SEQUENCE [LARGE SCALE GENOMIC DNA]</scope>
    <source>
        <strain evidence="2">KA00185</strain>
    </source>
</reference>
<name>A0A134AQZ3_9FUSO</name>
<dbReference type="PATRIC" id="fig|157687.3.peg.154"/>
<protein>
    <submittedName>
        <fullName evidence="1">Toxin-antitoxin system, antitoxin component, Xre family</fullName>
    </submittedName>
</protein>
<organism evidence="1 2">
    <name type="scientific">Leptotrichia wadei</name>
    <dbReference type="NCBI Taxonomy" id="157687"/>
    <lineage>
        <taxon>Bacteria</taxon>
        <taxon>Fusobacteriati</taxon>
        <taxon>Fusobacteriota</taxon>
        <taxon>Fusobacteriia</taxon>
        <taxon>Fusobacteriales</taxon>
        <taxon>Leptotrichiaceae</taxon>
        <taxon>Leptotrichia</taxon>
    </lineage>
</organism>
<accession>A0A134AQZ3</accession>
<dbReference type="InterPro" id="IPR008003">
    <property type="entry name" value="DUF739"/>
</dbReference>
<dbReference type="Proteomes" id="UP000070483">
    <property type="component" value="Unassembled WGS sequence"/>
</dbReference>